<proteinExistence type="predicted"/>
<accession>A0A2G5FIC0</accession>
<dbReference type="Proteomes" id="UP000229504">
    <property type="component" value="Unassembled WGS sequence"/>
</dbReference>
<dbReference type="PANTHER" id="PTHR33376">
    <property type="match status" value="1"/>
</dbReference>
<evidence type="ECO:0000256" key="1">
    <source>
        <dbReference type="ARBA" id="ARBA00022729"/>
    </source>
</evidence>
<dbReference type="InterPro" id="IPR038404">
    <property type="entry name" value="TRAP_DctP_sf"/>
</dbReference>
<dbReference type="NCBIfam" id="NF037995">
    <property type="entry name" value="TRAP_S1"/>
    <property type="match status" value="1"/>
</dbReference>
<dbReference type="GO" id="GO:0030246">
    <property type="term" value="F:carbohydrate binding"/>
    <property type="evidence" value="ECO:0007669"/>
    <property type="project" value="TreeGrafter"/>
</dbReference>
<dbReference type="CDD" id="cd13671">
    <property type="entry name" value="PBP2_TRAP_SBP_like_3"/>
    <property type="match status" value="1"/>
</dbReference>
<reference evidence="4" key="1">
    <citation type="submission" date="2017-06" db="EMBL/GenBank/DDBJ databases">
        <authorList>
            <person name="Rastogi G."/>
            <person name="Vaishampayan P."/>
            <person name="Seuylemezian A."/>
        </authorList>
    </citation>
    <scope>NUCLEOTIDE SEQUENCE [LARGE SCALE GENOMIC DNA]</scope>
    <source>
        <strain evidence="4">PI11</strain>
    </source>
</reference>
<evidence type="ECO:0000256" key="2">
    <source>
        <dbReference type="SAM" id="SignalP"/>
    </source>
</evidence>
<dbReference type="Gene3D" id="3.40.190.170">
    <property type="entry name" value="Bacterial extracellular solute-binding protein, family 7"/>
    <property type="match status" value="1"/>
</dbReference>
<dbReference type="InterPro" id="IPR004682">
    <property type="entry name" value="TRAP_DctP"/>
</dbReference>
<comment type="caution">
    <text evidence="3">The sequence shown here is derived from an EMBL/GenBank/DDBJ whole genome shotgun (WGS) entry which is preliminary data.</text>
</comment>
<sequence length="323" mass="35308">MKLKKVLLTTLLPIALSAPTLCAAITLQVADTQPKGYPAITAIEHMGEKLNEATAGDINMRVFAGGVLGGEKEAIEQVQINALQLTRVSLGVIGPIVADVNVFNMPFVFRDSAHMRKVIDGEIGQEILDRISDSNHGLVGLAWMDAGSRNFYSKTPIRSIEDLKGKKMRMMENPLFLDTMNALGGSGIAMSTGETFSALQAGVIDGAENNPAVMLAQNHNTVAKYFSNTSHLIIPEPLVMSKKAWDSLSTERQALVKKFAREAQLEQRALWDKQVAESEQALKQAGVEFIDVDRKPFYDATASVREKYGADYADLIQRIEAVE</sequence>
<dbReference type="Pfam" id="PF03480">
    <property type="entry name" value="DctP"/>
    <property type="match status" value="1"/>
</dbReference>
<dbReference type="NCBIfam" id="TIGR00787">
    <property type="entry name" value="dctP"/>
    <property type="match status" value="1"/>
</dbReference>
<dbReference type="PANTHER" id="PTHR33376:SF2">
    <property type="entry name" value="DICARBOXYLATE-BINDING PERIPLASMIC PROTEIN"/>
    <property type="match status" value="1"/>
</dbReference>
<dbReference type="RefSeq" id="WP_099525703.1">
    <property type="nucleotide sequence ID" value="NZ_NIQU01000006.1"/>
</dbReference>
<evidence type="ECO:0000313" key="3">
    <source>
        <dbReference type="EMBL" id="PIA67733.1"/>
    </source>
</evidence>
<feature type="chain" id="PRO_5013834975" evidence="2">
    <location>
        <begin position="24"/>
        <end position="323"/>
    </location>
</feature>
<name>A0A2G5FIC0_9PSED</name>
<keyword evidence="1 2" id="KW-0732">Signal</keyword>
<dbReference type="EMBL" id="NIQU01000006">
    <property type="protein sequence ID" value="PIA67733.1"/>
    <property type="molecule type" value="Genomic_DNA"/>
</dbReference>
<feature type="signal peptide" evidence="2">
    <location>
        <begin position="1"/>
        <end position="23"/>
    </location>
</feature>
<dbReference type="GO" id="GO:0055085">
    <property type="term" value="P:transmembrane transport"/>
    <property type="evidence" value="ECO:0007669"/>
    <property type="project" value="InterPro"/>
</dbReference>
<protein>
    <submittedName>
        <fullName evidence="3">C4-dicarboxylate ABC transporter</fullName>
    </submittedName>
</protein>
<dbReference type="AlphaFoldDB" id="A0A2G5FIC0"/>
<dbReference type="PIRSF" id="PIRSF006470">
    <property type="entry name" value="DctB"/>
    <property type="match status" value="1"/>
</dbReference>
<dbReference type="InterPro" id="IPR018389">
    <property type="entry name" value="DctP_fam"/>
</dbReference>
<organism evidence="3 4">
    <name type="scientific">Pseudomonas sediminis</name>
    <dbReference type="NCBI Taxonomy" id="1691904"/>
    <lineage>
        <taxon>Bacteria</taxon>
        <taxon>Pseudomonadati</taxon>
        <taxon>Pseudomonadota</taxon>
        <taxon>Gammaproteobacteria</taxon>
        <taxon>Pseudomonadales</taxon>
        <taxon>Pseudomonadaceae</taxon>
        <taxon>Pseudomonas</taxon>
    </lineage>
</organism>
<dbReference type="GO" id="GO:0030288">
    <property type="term" value="C:outer membrane-bounded periplasmic space"/>
    <property type="evidence" value="ECO:0007669"/>
    <property type="project" value="InterPro"/>
</dbReference>
<evidence type="ECO:0000313" key="4">
    <source>
        <dbReference type="Proteomes" id="UP000229504"/>
    </source>
</evidence>
<gene>
    <name evidence="3" type="ORF">CDO35_16080</name>
</gene>